<keyword evidence="3" id="KW-1185">Reference proteome</keyword>
<feature type="compositionally biased region" description="Basic residues" evidence="1">
    <location>
        <begin position="243"/>
        <end position="258"/>
    </location>
</feature>
<dbReference type="Proteomes" id="UP001272987">
    <property type="component" value="Unassembled WGS sequence"/>
</dbReference>
<sequence length="358" mass="39568">MPSTSTESADPARLTDQDVYRAEQLRAELTDFWGRPHLGVPLGADLTQAMLFTDNGGDIGFRPELAPAHLFLCEQISDAFDGSTVWAAPHAMTRAISAYPLLAEEDGLSHVREEDAPARDGLVYFPHPITGHSAHPIYGLAWQMTGGAGTGDPIGLACHTITRTRLIPTLLPAIAHPRHWAETALSCNSLVLLESPDRPAVVMGRPLLWGAPDPQTTLRLILAFWSLRPPRDQEDERSVPQRTSKKNKKGARPKRRRVRVIRENALTRPAGESTGVTRHWNDDTLRWQVEEKWQWRCPDPRRHAEIIASGGTCPKVRVKVKAHDNGPKGRSLDPRRAVRIPAVPADQAVADTPSADHN</sequence>
<gene>
    <name evidence="2" type="ORF">PV666_19440</name>
</gene>
<organism evidence="2 3">
    <name type="scientific">Streptomyces acidiscabies</name>
    <dbReference type="NCBI Taxonomy" id="42234"/>
    <lineage>
        <taxon>Bacteria</taxon>
        <taxon>Bacillati</taxon>
        <taxon>Actinomycetota</taxon>
        <taxon>Actinomycetes</taxon>
        <taxon>Kitasatosporales</taxon>
        <taxon>Streptomycetaceae</taxon>
        <taxon>Streptomyces</taxon>
    </lineage>
</organism>
<evidence type="ECO:0000313" key="3">
    <source>
        <dbReference type="Proteomes" id="UP001272987"/>
    </source>
</evidence>
<dbReference type="EMBL" id="JARAWP010000011">
    <property type="protein sequence ID" value="MDX3020042.1"/>
    <property type="molecule type" value="Genomic_DNA"/>
</dbReference>
<proteinExistence type="predicted"/>
<accession>A0ABU4LX37</accession>
<reference evidence="2 3" key="1">
    <citation type="journal article" date="2023" name="Microb. Genom.">
        <title>Mesoterricola silvestris gen. nov., sp. nov., Mesoterricola sediminis sp. nov., Geothrix oryzae sp. nov., Geothrix edaphica sp. nov., Geothrix rubra sp. nov., and Geothrix limicola sp. nov., six novel members of Acidobacteriota isolated from soils.</title>
        <authorList>
            <person name="Weisberg A.J."/>
            <person name="Pearce E."/>
            <person name="Kramer C.G."/>
            <person name="Chang J.H."/>
            <person name="Clarke C.R."/>
        </authorList>
    </citation>
    <scope>NUCLEOTIDE SEQUENCE [LARGE SCALE GENOMIC DNA]</scope>
    <source>
        <strain evidence="2 3">NB05-1H</strain>
    </source>
</reference>
<evidence type="ECO:0000256" key="1">
    <source>
        <dbReference type="SAM" id="MobiDB-lite"/>
    </source>
</evidence>
<name>A0ABU4LX37_9ACTN</name>
<evidence type="ECO:0000313" key="2">
    <source>
        <dbReference type="EMBL" id="MDX3020042.1"/>
    </source>
</evidence>
<feature type="region of interest" description="Disordered" evidence="1">
    <location>
        <begin position="232"/>
        <end position="258"/>
    </location>
</feature>
<comment type="caution">
    <text evidence="2">The sequence shown here is derived from an EMBL/GenBank/DDBJ whole genome shotgun (WGS) entry which is preliminary data.</text>
</comment>
<dbReference type="RefSeq" id="WP_319166670.1">
    <property type="nucleotide sequence ID" value="NZ_JARAWP010000011.1"/>
</dbReference>
<protein>
    <submittedName>
        <fullName evidence="2">Uncharacterized protein</fullName>
    </submittedName>
</protein>